<dbReference type="EMBL" id="GL888170">
    <property type="protein sequence ID" value="EGI66200.1"/>
    <property type="molecule type" value="Genomic_DNA"/>
</dbReference>
<accession>F4WHX1</accession>
<evidence type="ECO:0000313" key="1">
    <source>
        <dbReference type="EMBL" id="EGI66200.1"/>
    </source>
</evidence>
<gene>
    <name evidence="1" type="ORF">G5I_05318</name>
</gene>
<organism evidence="2">
    <name type="scientific">Acromyrmex echinatior</name>
    <name type="common">Panamanian leafcutter ant</name>
    <name type="synonym">Acromyrmex octospinosus echinatior</name>
    <dbReference type="NCBI Taxonomy" id="103372"/>
    <lineage>
        <taxon>Eukaryota</taxon>
        <taxon>Metazoa</taxon>
        <taxon>Ecdysozoa</taxon>
        <taxon>Arthropoda</taxon>
        <taxon>Hexapoda</taxon>
        <taxon>Insecta</taxon>
        <taxon>Pterygota</taxon>
        <taxon>Neoptera</taxon>
        <taxon>Endopterygota</taxon>
        <taxon>Hymenoptera</taxon>
        <taxon>Apocrita</taxon>
        <taxon>Aculeata</taxon>
        <taxon>Formicoidea</taxon>
        <taxon>Formicidae</taxon>
        <taxon>Myrmicinae</taxon>
        <taxon>Acromyrmex</taxon>
    </lineage>
</organism>
<sequence>MSQDVGMQADSNPPLAKSHRLCACRFVTDGRRPPISQLAPRGSSLIACQRRYTRPKRAAKEGRLLGAGDAGGNSAVAITSVSSCAISGHVAAGLTDS</sequence>
<dbReference type="AlphaFoldDB" id="F4WHX1"/>
<protein>
    <submittedName>
        <fullName evidence="1">Uncharacterized protein</fullName>
    </submittedName>
</protein>
<keyword evidence="2" id="KW-1185">Reference proteome</keyword>
<dbReference type="Proteomes" id="UP000007755">
    <property type="component" value="Unassembled WGS sequence"/>
</dbReference>
<proteinExistence type="predicted"/>
<reference evidence="1" key="1">
    <citation type="submission" date="2011-02" db="EMBL/GenBank/DDBJ databases">
        <title>The genome of the leaf-cutting ant Acromyrmex echinatior suggests key adaptations to social evolution and fungus farming.</title>
        <authorList>
            <person name="Nygaard S."/>
            <person name="Zhang G."/>
        </authorList>
    </citation>
    <scope>NUCLEOTIDE SEQUENCE</scope>
</reference>
<dbReference type="InParanoid" id="F4WHX1"/>
<evidence type="ECO:0000313" key="2">
    <source>
        <dbReference type="Proteomes" id="UP000007755"/>
    </source>
</evidence>
<name>F4WHX1_ACREC</name>